<dbReference type="InterPro" id="IPR011009">
    <property type="entry name" value="Kinase-like_dom_sf"/>
</dbReference>
<reference evidence="3" key="1">
    <citation type="journal article" date="2020" name="Stud. Mycol.">
        <title>101 Dothideomycetes genomes: a test case for predicting lifestyles and emergence of pathogens.</title>
        <authorList>
            <person name="Haridas S."/>
            <person name="Albert R."/>
            <person name="Binder M."/>
            <person name="Bloem J."/>
            <person name="Labutti K."/>
            <person name="Salamov A."/>
            <person name="Andreopoulos B."/>
            <person name="Baker S."/>
            <person name="Barry K."/>
            <person name="Bills G."/>
            <person name="Bluhm B."/>
            <person name="Cannon C."/>
            <person name="Castanera R."/>
            <person name="Culley D."/>
            <person name="Daum C."/>
            <person name="Ezra D."/>
            <person name="Gonzalez J."/>
            <person name="Henrissat B."/>
            <person name="Kuo A."/>
            <person name="Liang C."/>
            <person name="Lipzen A."/>
            <person name="Lutzoni F."/>
            <person name="Magnuson J."/>
            <person name="Mondo S."/>
            <person name="Nolan M."/>
            <person name="Ohm R."/>
            <person name="Pangilinan J."/>
            <person name="Park H.-J."/>
            <person name="Ramirez L."/>
            <person name="Alfaro M."/>
            <person name="Sun H."/>
            <person name="Tritt A."/>
            <person name="Yoshinaga Y."/>
            <person name="Zwiers L.-H."/>
            <person name="Turgeon B."/>
            <person name="Goodwin S."/>
            <person name="Spatafora J."/>
            <person name="Crous P."/>
            <person name="Grigoriev I."/>
        </authorList>
    </citation>
    <scope>NUCLEOTIDE SEQUENCE</scope>
    <source>
        <strain evidence="3">CBS 122681</strain>
    </source>
</reference>
<organism evidence="3 4">
    <name type="scientific">Lophiostoma macrostomum CBS 122681</name>
    <dbReference type="NCBI Taxonomy" id="1314788"/>
    <lineage>
        <taxon>Eukaryota</taxon>
        <taxon>Fungi</taxon>
        <taxon>Dikarya</taxon>
        <taxon>Ascomycota</taxon>
        <taxon>Pezizomycotina</taxon>
        <taxon>Dothideomycetes</taxon>
        <taxon>Pleosporomycetidae</taxon>
        <taxon>Pleosporales</taxon>
        <taxon>Lophiostomataceae</taxon>
        <taxon>Lophiostoma</taxon>
    </lineage>
</organism>
<dbReference type="SUPFAM" id="SSF56112">
    <property type="entry name" value="Protein kinase-like (PK-like)"/>
    <property type="match status" value="1"/>
</dbReference>
<dbReference type="GO" id="GO:0005524">
    <property type="term" value="F:ATP binding"/>
    <property type="evidence" value="ECO:0007669"/>
    <property type="project" value="InterPro"/>
</dbReference>
<dbReference type="GO" id="GO:0005634">
    <property type="term" value="C:nucleus"/>
    <property type="evidence" value="ECO:0007669"/>
    <property type="project" value="TreeGrafter"/>
</dbReference>
<evidence type="ECO:0000313" key="4">
    <source>
        <dbReference type="Proteomes" id="UP000799324"/>
    </source>
</evidence>
<dbReference type="PROSITE" id="PS00108">
    <property type="entry name" value="PROTEIN_KINASE_ST"/>
    <property type="match status" value="1"/>
</dbReference>
<dbReference type="PANTHER" id="PTHR44167">
    <property type="entry name" value="OVARIAN-SPECIFIC SERINE/THREONINE-PROTEIN KINASE LOK-RELATED"/>
    <property type="match status" value="1"/>
</dbReference>
<dbReference type="InterPro" id="IPR008271">
    <property type="entry name" value="Ser/Thr_kinase_AS"/>
</dbReference>
<feature type="region of interest" description="Disordered" evidence="1">
    <location>
        <begin position="308"/>
        <end position="334"/>
    </location>
</feature>
<dbReference type="PROSITE" id="PS50011">
    <property type="entry name" value="PROTEIN_KINASE_DOM"/>
    <property type="match status" value="1"/>
</dbReference>
<evidence type="ECO:0000313" key="3">
    <source>
        <dbReference type="EMBL" id="KAF2647557.1"/>
    </source>
</evidence>
<feature type="compositionally biased region" description="Basic and acidic residues" evidence="1">
    <location>
        <begin position="310"/>
        <end position="328"/>
    </location>
</feature>
<feature type="region of interest" description="Disordered" evidence="1">
    <location>
        <begin position="17"/>
        <end position="45"/>
    </location>
</feature>
<dbReference type="Pfam" id="PF00069">
    <property type="entry name" value="Pkinase"/>
    <property type="match status" value="1"/>
</dbReference>
<gene>
    <name evidence="3" type="ORF">K491DRAFT_784649</name>
</gene>
<dbReference type="Proteomes" id="UP000799324">
    <property type="component" value="Unassembled WGS sequence"/>
</dbReference>
<dbReference type="OrthoDB" id="5986190at2759"/>
<feature type="compositionally biased region" description="Polar residues" evidence="1">
    <location>
        <begin position="642"/>
        <end position="657"/>
    </location>
</feature>
<dbReference type="EMBL" id="MU004605">
    <property type="protein sequence ID" value="KAF2647557.1"/>
    <property type="molecule type" value="Genomic_DNA"/>
</dbReference>
<dbReference type="AlphaFoldDB" id="A0A6A6SKS2"/>
<sequence>MGVCPSFLRPIRSTTLDALGESPHNGDTIPTSSTENPVQLSTVPEHSPRLEELEIEIREKLRDLEIPDSGIILPQKLEELWYSTYHRKFYSRWPWFNEKWDLSNGMREYNKIISILILARFTGWDKFEEIFITGKRNDTGLPFPKSELERTDFLGRDFGPNFWKEQWAVCPLVIKEQQDPYKLTGDLANQKLPYLGKPKPIGDGATGDVYEQEVAARHIQFSERGDLTENVKSKKIACKIVKKNRIEPIEFENLITLRSETIRHSRIMVNIATIVQEDQKLGELHVILYDLAAYDLYEHLHNGILSSNRFDPEEDHRNDRARRHDSAGPKRNNSHQWWAGDLLQESRHLADALRFLHDELELVHNDLKPDNILVFYPNSSRADETYPVGQWKIADFGLAKIKKRSDPAKGHHLHPGPQDIDKTHRRKRSAEGHPPSLTPAKRDPGKYTAPDVRAKNERIDAKAADVWGFGCILAEVFACAVAPHLMKELEQELEKPLRIDQRFYDINTWKVKESFQTWLNDLPGRCKGSQAAPPWIQKCVDLINSILVDDPSSRKHAWHITTELDRIARSMERQHQWHVEDRALSSSSSPADPDCDSSGDSTGLSEDRSGTEVGTPIPEGNSRRNSASSRFSDRAETYGSPEHSNLRPTPSNSSSIPKINVVDAAGN</sequence>
<feature type="region of interest" description="Disordered" evidence="1">
    <location>
        <begin position="404"/>
        <end position="451"/>
    </location>
</feature>
<feature type="domain" description="Protein kinase" evidence="2">
    <location>
        <begin position="195"/>
        <end position="578"/>
    </location>
</feature>
<dbReference type="Gene3D" id="1.10.510.10">
    <property type="entry name" value="Transferase(Phosphotransferase) domain 1"/>
    <property type="match status" value="1"/>
</dbReference>
<evidence type="ECO:0000259" key="2">
    <source>
        <dbReference type="PROSITE" id="PS50011"/>
    </source>
</evidence>
<keyword evidence="4" id="KW-1185">Reference proteome</keyword>
<dbReference type="InterPro" id="IPR000719">
    <property type="entry name" value="Prot_kinase_dom"/>
</dbReference>
<name>A0A6A6SKS2_9PLEO</name>
<dbReference type="GO" id="GO:0004674">
    <property type="term" value="F:protein serine/threonine kinase activity"/>
    <property type="evidence" value="ECO:0007669"/>
    <property type="project" value="TreeGrafter"/>
</dbReference>
<dbReference type="GO" id="GO:0005737">
    <property type="term" value="C:cytoplasm"/>
    <property type="evidence" value="ECO:0007669"/>
    <property type="project" value="TreeGrafter"/>
</dbReference>
<keyword evidence="3" id="KW-0808">Transferase</keyword>
<keyword evidence="3" id="KW-0418">Kinase</keyword>
<accession>A0A6A6SKS2</accession>
<dbReference type="SMART" id="SM00220">
    <property type="entry name" value="S_TKc"/>
    <property type="match status" value="1"/>
</dbReference>
<proteinExistence type="predicted"/>
<feature type="compositionally biased region" description="Polar residues" evidence="1">
    <location>
        <begin position="28"/>
        <end position="44"/>
    </location>
</feature>
<feature type="compositionally biased region" description="Low complexity" evidence="1">
    <location>
        <begin position="585"/>
        <end position="601"/>
    </location>
</feature>
<feature type="region of interest" description="Disordered" evidence="1">
    <location>
        <begin position="578"/>
        <end position="667"/>
    </location>
</feature>
<evidence type="ECO:0000256" key="1">
    <source>
        <dbReference type="SAM" id="MobiDB-lite"/>
    </source>
</evidence>
<dbReference type="GO" id="GO:0044773">
    <property type="term" value="P:mitotic DNA damage checkpoint signaling"/>
    <property type="evidence" value="ECO:0007669"/>
    <property type="project" value="TreeGrafter"/>
</dbReference>
<protein>
    <submittedName>
        <fullName evidence="3">Kinase-like protein</fullName>
    </submittedName>
</protein>
<dbReference type="PANTHER" id="PTHR44167:SF24">
    <property type="entry name" value="SERINE_THREONINE-PROTEIN KINASE CHK2"/>
    <property type="match status" value="1"/>
</dbReference>